<evidence type="ECO:0000256" key="1">
    <source>
        <dbReference type="SAM" id="MobiDB-lite"/>
    </source>
</evidence>
<evidence type="ECO:0000313" key="3">
    <source>
        <dbReference type="EMBL" id="CAE0144344.1"/>
    </source>
</evidence>
<reference evidence="3" key="1">
    <citation type="submission" date="2021-01" db="EMBL/GenBank/DDBJ databases">
        <authorList>
            <person name="Corre E."/>
            <person name="Pelletier E."/>
            <person name="Niang G."/>
            <person name="Scheremetjew M."/>
            <person name="Finn R."/>
            <person name="Kale V."/>
            <person name="Holt S."/>
            <person name="Cochrane G."/>
            <person name="Meng A."/>
            <person name="Brown T."/>
            <person name="Cohen L."/>
        </authorList>
    </citation>
    <scope>NUCLEOTIDE SEQUENCE</scope>
    <source>
        <strain evidence="3">CCMP281</strain>
    </source>
</reference>
<dbReference type="SUPFAM" id="SSF49899">
    <property type="entry name" value="Concanavalin A-like lectins/glucanases"/>
    <property type="match status" value="1"/>
</dbReference>
<dbReference type="GO" id="GO:0019566">
    <property type="term" value="P:arabinose metabolic process"/>
    <property type="evidence" value="ECO:0007669"/>
    <property type="project" value="InterPro"/>
</dbReference>
<dbReference type="EMBL" id="HBHX01063768">
    <property type="protein sequence ID" value="CAE0144344.1"/>
    <property type="molecule type" value="Transcribed_RNA"/>
</dbReference>
<dbReference type="GO" id="GO:0031221">
    <property type="term" value="P:arabinan metabolic process"/>
    <property type="evidence" value="ECO:0007669"/>
    <property type="project" value="InterPro"/>
</dbReference>
<accession>A0A7S3BSW1</accession>
<dbReference type="Pfam" id="PF09206">
    <property type="entry name" value="ArabFuran-catal"/>
    <property type="match status" value="1"/>
</dbReference>
<dbReference type="InterPro" id="IPR015289">
    <property type="entry name" value="A-L-arabinofuranosidase_B_cat"/>
</dbReference>
<proteinExistence type="predicted"/>
<dbReference type="PANTHER" id="PTHR39447">
    <property type="entry name" value="ALPHA-L-ARABINOFURANOSIDASE B"/>
    <property type="match status" value="1"/>
</dbReference>
<evidence type="ECO:0000259" key="2">
    <source>
        <dbReference type="Pfam" id="PF09206"/>
    </source>
</evidence>
<dbReference type="GO" id="GO:0045490">
    <property type="term" value="P:pectin catabolic process"/>
    <property type="evidence" value="ECO:0007669"/>
    <property type="project" value="TreeGrafter"/>
</dbReference>
<name>A0A7S3BSW1_9EUKA</name>
<protein>
    <recommendedName>
        <fullName evidence="2">Alpha-L-arabinofuranosidase B catalytic domain-containing protein</fullName>
    </recommendedName>
</protein>
<dbReference type="AlphaFoldDB" id="A0A7S3BSW1"/>
<dbReference type="InterPro" id="IPR013320">
    <property type="entry name" value="ConA-like_dom_sf"/>
</dbReference>
<dbReference type="InterPro" id="IPR038964">
    <property type="entry name" value="ABFB"/>
</dbReference>
<feature type="domain" description="Alpha-L-arabinofuranosidase B catalytic" evidence="2">
    <location>
        <begin position="1"/>
        <end position="96"/>
    </location>
</feature>
<organism evidence="3">
    <name type="scientific">Haptolina ericina</name>
    <dbReference type="NCBI Taxonomy" id="156174"/>
    <lineage>
        <taxon>Eukaryota</taxon>
        <taxon>Haptista</taxon>
        <taxon>Haptophyta</taxon>
        <taxon>Prymnesiophyceae</taxon>
        <taxon>Prymnesiales</taxon>
        <taxon>Prymnesiaceae</taxon>
        <taxon>Haptolina</taxon>
    </lineage>
</organism>
<dbReference type="GO" id="GO:0046556">
    <property type="term" value="F:alpha-L-arabinofuranosidase activity"/>
    <property type="evidence" value="ECO:0007669"/>
    <property type="project" value="InterPro"/>
</dbReference>
<gene>
    <name evidence="3" type="ORF">HERI1096_LOCUS35286</name>
</gene>
<dbReference type="PANTHER" id="PTHR39447:SF2">
    <property type="entry name" value="ALPHA-L-ARABINOFURANOSIDASE B"/>
    <property type="match status" value="1"/>
</dbReference>
<feature type="region of interest" description="Disordered" evidence="1">
    <location>
        <begin position="1"/>
        <end position="44"/>
    </location>
</feature>
<sequence length="106" mass="10504">MVKGRSDSMAILGGDATSGPLQTMYDGPRPPPASAGVKPGGGYQPMKKQGSIVLGVGGDNARDAIGIFYEGVMTKGLSTDTADGAVQANIISAGYSAAGLTAIVDS</sequence>
<dbReference type="Gene3D" id="2.60.120.200">
    <property type="match status" value="1"/>
</dbReference>